<reference evidence="1" key="1">
    <citation type="journal article" date="2015" name="Nature">
        <title>Complex archaea that bridge the gap between prokaryotes and eukaryotes.</title>
        <authorList>
            <person name="Spang A."/>
            <person name="Saw J.H."/>
            <person name="Jorgensen S.L."/>
            <person name="Zaremba-Niedzwiedzka K."/>
            <person name="Martijn J."/>
            <person name="Lind A.E."/>
            <person name="van Eijk R."/>
            <person name="Schleper C."/>
            <person name="Guy L."/>
            <person name="Ettema T.J."/>
        </authorList>
    </citation>
    <scope>NUCLEOTIDE SEQUENCE</scope>
</reference>
<accession>A0A0F9IKP8</accession>
<comment type="caution">
    <text evidence="1">The sequence shown here is derived from an EMBL/GenBank/DDBJ whole genome shotgun (WGS) entry which is preliminary data.</text>
</comment>
<organism evidence="1">
    <name type="scientific">marine sediment metagenome</name>
    <dbReference type="NCBI Taxonomy" id="412755"/>
    <lineage>
        <taxon>unclassified sequences</taxon>
        <taxon>metagenomes</taxon>
        <taxon>ecological metagenomes</taxon>
    </lineage>
</organism>
<gene>
    <name evidence="1" type="ORF">LCGC14_1931230</name>
</gene>
<sequence length="78" mass="9451">MLKIGRYGIAFGPVFWVQTGRPAQVWHRLYFWFIKEARPDDIDTERHFLPNTLLEHEGRRYRYWRQGPTTEGKENKEG</sequence>
<dbReference type="EMBL" id="LAZR01020741">
    <property type="protein sequence ID" value="KKL87782.1"/>
    <property type="molecule type" value="Genomic_DNA"/>
</dbReference>
<protein>
    <submittedName>
        <fullName evidence="1">Uncharacterized protein</fullName>
    </submittedName>
</protein>
<name>A0A0F9IKP8_9ZZZZ</name>
<proteinExistence type="predicted"/>
<dbReference type="AlphaFoldDB" id="A0A0F9IKP8"/>
<evidence type="ECO:0000313" key="1">
    <source>
        <dbReference type="EMBL" id="KKL87782.1"/>
    </source>
</evidence>